<name>A0A1I7CGK0_9RHOB</name>
<accession>A0A1I7CGK0</accession>
<organism evidence="3 4">
    <name type="scientific">Sedimentitalea nanhaiensis</name>
    <dbReference type="NCBI Taxonomy" id="999627"/>
    <lineage>
        <taxon>Bacteria</taxon>
        <taxon>Pseudomonadati</taxon>
        <taxon>Pseudomonadota</taxon>
        <taxon>Alphaproteobacteria</taxon>
        <taxon>Rhodobacterales</taxon>
        <taxon>Paracoccaceae</taxon>
        <taxon>Sedimentitalea</taxon>
    </lineage>
</organism>
<dbReference type="eggNOG" id="ENOG50334GR">
    <property type="taxonomic scope" value="Bacteria"/>
</dbReference>
<sequence>MKTMRLAAAAALATFVAANGASALSLEFDGWTNGNQSVNVTAPGYNGAAGAFEMKDTSTQNSFVVFCLDIIGKIYSGQTYDYAPTATPFSNSTDLIANGGVNRIQKLFDSGFDTALNSTVESAGFQVALWNAVYDTDWSVSNGDGVFYETAANNGVQAQANAYLADAESYTGPSIWDLTYFEGLNTDPNRVRSQNLVTAELAPVPLPAAGIMLVTALGGLFAARRRKAA</sequence>
<dbReference type="AlphaFoldDB" id="A0A1I7CGK0"/>
<proteinExistence type="predicted"/>
<evidence type="ECO:0000313" key="3">
    <source>
        <dbReference type="EMBL" id="SFT98580.1"/>
    </source>
</evidence>
<evidence type="ECO:0000256" key="1">
    <source>
        <dbReference type="SAM" id="Phobius"/>
    </source>
</evidence>
<keyword evidence="1" id="KW-0812">Transmembrane</keyword>
<evidence type="ECO:0000313" key="4">
    <source>
        <dbReference type="Proteomes" id="UP000182466"/>
    </source>
</evidence>
<dbReference type="RefSeq" id="WP_245601465.1">
    <property type="nucleotide sequence ID" value="NZ_FPAW01000016.1"/>
</dbReference>
<reference evidence="3 4" key="1">
    <citation type="submission" date="2016-10" db="EMBL/GenBank/DDBJ databases">
        <authorList>
            <person name="de Groot N.N."/>
        </authorList>
    </citation>
    <scope>NUCLEOTIDE SEQUENCE [LARGE SCALE GENOMIC DNA]</scope>
    <source>
        <strain evidence="3 4">CGMCC 1.10959</strain>
    </source>
</reference>
<dbReference type="InterPro" id="IPR022472">
    <property type="entry name" value="VPLPA-CTERM"/>
</dbReference>
<dbReference type="NCBIfam" id="TIGR03370">
    <property type="entry name" value="VPLPA-CTERM"/>
    <property type="match status" value="1"/>
</dbReference>
<dbReference type="Proteomes" id="UP000182466">
    <property type="component" value="Unassembled WGS sequence"/>
</dbReference>
<keyword evidence="1" id="KW-0472">Membrane</keyword>
<dbReference type="EMBL" id="FPAW01000016">
    <property type="protein sequence ID" value="SFT98580.1"/>
    <property type="molecule type" value="Genomic_DNA"/>
</dbReference>
<feature type="transmembrane region" description="Helical" evidence="1">
    <location>
        <begin position="204"/>
        <end position="223"/>
    </location>
</feature>
<keyword evidence="4" id="KW-1185">Reference proteome</keyword>
<feature type="signal peptide" evidence="2">
    <location>
        <begin position="1"/>
        <end position="23"/>
    </location>
</feature>
<evidence type="ECO:0000256" key="2">
    <source>
        <dbReference type="SAM" id="SignalP"/>
    </source>
</evidence>
<keyword evidence="1" id="KW-1133">Transmembrane helix</keyword>
<feature type="chain" id="PRO_5010371493" evidence="2">
    <location>
        <begin position="24"/>
        <end position="229"/>
    </location>
</feature>
<protein>
    <submittedName>
        <fullName evidence="3">VPLPA-CTERM protein sorting domain-containing protein</fullName>
    </submittedName>
</protein>
<gene>
    <name evidence="3" type="ORF">SAMN05216236_11699</name>
</gene>
<keyword evidence="2" id="KW-0732">Signal</keyword>